<dbReference type="AlphaFoldDB" id="A0A438KNR7"/>
<evidence type="ECO:0000313" key="2">
    <source>
        <dbReference type="EMBL" id="RVX22838.1"/>
    </source>
</evidence>
<organism evidence="2 3">
    <name type="scientific">Vitis vinifera</name>
    <name type="common">Grape</name>
    <dbReference type="NCBI Taxonomy" id="29760"/>
    <lineage>
        <taxon>Eukaryota</taxon>
        <taxon>Viridiplantae</taxon>
        <taxon>Streptophyta</taxon>
        <taxon>Embryophyta</taxon>
        <taxon>Tracheophyta</taxon>
        <taxon>Spermatophyta</taxon>
        <taxon>Magnoliopsida</taxon>
        <taxon>eudicotyledons</taxon>
        <taxon>Gunneridae</taxon>
        <taxon>Pentapetalae</taxon>
        <taxon>rosids</taxon>
        <taxon>Vitales</taxon>
        <taxon>Vitaceae</taxon>
        <taxon>Viteae</taxon>
        <taxon>Vitis</taxon>
    </lineage>
</organism>
<dbReference type="GO" id="GO:0045145">
    <property type="term" value="F:single-stranded DNA 5'-3' DNA exonuclease activity"/>
    <property type="evidence" value="ECO:0007669"/>
    <property type="project" value="InterPro"/>
</dbReference>
<reference evidence="2 3" key="1">
    <citation type="journal article" date="2018" name="PLoS Genet.">
        <title>Population sequencing reveals clonal diversity and ancestral inbreeding in the grapevine cultivar Chardonnay.</title>
        <authorList>
            <person name="Roach M.J."/>
            <person name="Johnson D.L."/>
            <person name="Bohlmann J."/>
            <person name="van Vuuren H.J."/>
            <person name="Jones S.J."/>
            <person name="Pretorius I.S."/>
            <person name="Schmidt S.A."/>
            <person name="Borneman A.R."/>
        </authorList>
    </citation>
    <scope>NUCLEOTIDE SEQUENCE [LARGE SCALE GENOMIC DNA]</scope>
    <source>
        <strain evidence="3">cv. Chardonnay</strain>
        <tissue evidence="2">Leaf</tissue>
    </source>
</reference>
<accession>A0A438KNR7</accession>
<name>A0A438KNR7_VITVI</name>
<keyword evidence="2" id="KW-0269">Exonuclease</keyword>
<evidence type="ECO:0000256" key="1">
    <source>
        <dbReference type="ARBA" id="ARBA00009797"/>
    </source>
</evidence>
<sequence>MTESNADSAINVPDIPVEIVTDEEMALIEAALTAARSSLSSSTIPAISFTAAASSSSFSPLLHRNARSIGSIARLSKRRLSDCTDTSPIRDIEDSGVLRSTQKKIGVRESLLHRFRRKKGLSVTDITGTEWCEKQMEFLLLLGKPEITKAMKAGIVRHAKLEEEVVKKVKVRVGTLEDVLALKFINFIGMKGYEIFLKQAIAIWLDLEDHMLGYDCTDLKQSFVEGVWMVGVIDEIRMPETEANRNPILVETKTRAQARSPAEPQQRNGRLQLMCYKRLWDSLAANSFPSRQFYDFFALNPHYILSEEIRENTVNSGFPAETLDDLLRYFSNMCCMLPPADDQLLLRYEYQEDHSLLGEDRFMYDSDWANRQIRCCLEFWLGEREANYTPVEEHWKCRHCKFSSVCPAKINADF</sequence>
<keyword evidence="2" id="KW-0378">Hydrolase</keyword>
<dbReference type="InterPro" id="IPR011604">
    <property type="entry name" value="PDDEXK-like_dom_sf"/>
</dbReference>
<gene>
    <name evidence="2" type="primary">VvCHDp000059_1</name>
    <name evidence="2" type="ORF">CK203_008093</name>
</gene>
<evidence type="ECO:0000313" key="3">
    <source>
        <dbReference type="Proteomes" id="UP000288805"/>
    </source>
</evidence>
<dbReference type="PANTHER" id="PTHR14464">
    <property type="entry name" value="EXONUCLEASE V"/>
    <property type="match status" value="1"/>
</dbReference>
<protein>
    <submittedName>
        <fullName evidence="2">Exonuclease V, chloroplastic</fullName>
    </submittedName>
</protein>
<comment type="caution">
    <text evidence="2">The sequence shown here is derived from an EMBL/GenBank/DDBJ whole genome shotgun (WGS) entry which is preliminary data.</text>
</comment>
<dbReference type="EMBL" id="QGNW01000002">
    <property type="protein sequence ID" value="RVX22838.1"/>
    <property type="molecule type" value="Genomic_DNA"/>
</dbReference>
<proteinExistence type="inferred from homology"/>
<dbReference type="Pfam" id="PF09810">
    <property type="entry name" value="Exo5"/>
    <property type="match status" value="3"/>
</dbReference>
<comment type="similarity">
    <text evidence="1">Belongs to the EXO5 family.</text>
</comment>
<keyword evidence="2" id="KW-0540">Nuclease</keyword>
<dbReference type="Proteomes" id="UP000288805">
    <property type="component" value="Unassembled WGS sequence"/>
</dbReference>
<dbReference type="Gene3D" id="3.90.320.10">
    <property type="match status" value="1"/>
</dbReference>
<dbReference type="InterPro" id="IPR019190">
    <property type="entry name" value="EXOV"/>
</dbReference>
<dbReference type="PANTHER" id="PTHR14464:SF4">
    <property type="entry name" value="EXONUCLEASE V"/>
    <property type="match status" value="1"/>
</dbReference>